<accession>A0A9R1WGM4</accession>
<dbReference type="AlphaFoldDB" id="A0A9R1WGM4"/>
<name>A0A9R1WGM4_LACSA</name>
<evidence type="ECO:0000313" key="2">
    <source>
        <dbReference type="Proteomes" id="UP000235145"/>
    </source>
</evidence>
<sequence length="86" mass="10203">MEKDIRSNVKFAYANTTRDIWNDLEERFGKESAPRAYELQQSSQQHNMMEHCVRGAIGRRLNEAKDKERLYEFLMGLDIEYSTIKT</sequence>
<proteinExistence type="predicted"/>
<gene>
    <name evidence="1" type="ORF">LSAT_V11C200053080</name>
</gene>
<keyword evidence="2" id="KW-1185">Reference proteome</keyword>
<reference evidence="1 2" key="1">
    <citation type="journal article" date="2017" name="Nat. Commun.">
        <title>Genome assembly with in vitro proximity ligation data and whole-genome triplication in lettuce.</title>
        <authorList>
            <person name="Reyes-Chin-Wo S."/>
            <person name="Wang Z."/>
            <person name="Yang X."/>
            <person name="Kozik A."/>
            <person name="Arikit S."/>
            <person name="Song C."/>
            <person name="Xia L."/>
            <person name="Froenicke L."/>
            <person name="Lavelle D.O."/>
            <person name="Truco M.J."/>
            <person name="Xia R."/>
            <person name="Zhu S."/>
            <person name="Xu C."/>
            <person name="Xu H."/>
            <person name="Xu X."/>
            <person name="Cox K."/>
            <person name="Korf I."/>
            <person name="Meyers B.C."/>
            <person name="Michelmore R.W."/>
        </authorList>
    </citation>
    <scope>NUCLEOTIDE SEQUENCE [LARGE SCALE GENOMIC DNA]</scope>
    <source>
        <strain evidence="2">cv. Salinas</strain>
        <tissue evidence="1">Seedlings</tissue>
    </source>
</reference>
<comment type="caution">
    <text evidence="1">The sequence shown here is derived from an EMBL/GenBank/DDBJ whole genome shotgun (WGS) entry which is preliminary data.</text>
</comment>
<organism evidence="1 2">
    <name type="scientific">Lactuca sativa</name>
    <name type="common">Garden lettuce</name>
    <dbReference type="NCBI Taxonomy" id="4236"/>
    <lineage>
        <taxon>Eukaryota</taxon>
        <taxon>Viridiplantae</taxon>
        <taxon>Streptophyta</taxon>
        <taxon>Embryophyta</taxon>
        <taxon>Tracheophyta</taxon>
        <taxon>Spermatophyta</taxon>
        <taxon>Magnoliopsida</taxon>
        <taxon>eudicotyledons</taxon>
        <taxon>Gunneridae</taxon>
        <taxon>Pentapetalae</taxon>
        <taxon>asterids</taxon>
        <taxon>campanulids</taxon>
        <taxon>Asterales</taxon>
        <taxon>Asteraceae</taxon>
        <taxon>Cichorioideae</taxon>
        <taxon>Cichorieae</taxon>
        <taxon>Lactucinae</taxon>
        <taxon>Lactuca</taxon>
    </lineage>
</organism>
<evidence type="ECO:0008006" key="3">
    <source>
        <dbReference type="Google" id="ProtNLM"/>
    </source>
</evidence>
<dbReference type="Proteomes" id="UP000235145">
    <property type="component" value="Unassembled WGS sequence"/>
</dbReference>
<dbReference type="EMBL" id="NBSK02000002">
    <property type="protein sequence ID" value="KAJ0221858.1"/>
    <property type="molecule type" value="Genomic_DNA"/>
</dbReference>
<evidence type="ECO:0000313" key="1">
    <source>
        <dbReference type="EMBL" id="KAJ0221858.1"/>
    </source>
</evidence>
<protein>
    <recommendedName>
        <fullName evidence="3">Retrotransposon gag domain-containing protein</fullName>
    </recommendedName>
</protein>
<dbReference type="PANTHER" id="PTHR37610">
    <property type="entry name" value="CCHC-TYPE DOMAIN-CONTAINING PROTEIN"/>
    <property type="match status" value="1"/>
</dbReference>
<dbReference type="PANTHER" id="PTHR37610:SF97">
    <property type="entry name" value="RETROTRANSPOSON GAG DOMAIN-CONTAINING PROTEIN"/>
    <property type="match status" value="1"/>
</dbReference>